<feature type="chain" id="PRO_5014616598" evidence="2">
    <location>
        <begin position="22"/>
        <end position="152"/>
    </location>
</feature>
<dbReference type="KEGG" id="spir:CWM47_27595"/>
<evidence type="ECO:0000313" key="3">
    <source>
        <dbReference type="EMBL" id="AUD05280.1"/>
    </source>
</evidence>
<evidence type="ECO:0000256" key="2">
    <source>
        <dbReference type="SAM" id="SignalP"/>
    </source>
</evidence>
<reference evidence="3 4" key="1">
    <citation type="submission" date="2017-11" db="EMBL/GenBank/DDBJ databases">
        <title>Taxonomic description and genome sequences of Spirosoma HA7 sp. nov., isolated from pollen microhabitat of Corylus avellana.</title>
        <authorList>
            <person name="Ambika Manirajan B."/>
            <person name="Suarez C."/>
            <person name="Ratering S."/>
            <person name="Geissler-Plaum R."/>
            <person name="Cardinale M."/>
            <person name="Sylvia S."/>
        </authorList>
    </citation>
    <scope>NUCLEOTIDE SEQUENCE [LARGE SCALE GENOMIC DNA]</scope>
    <source>
        <strain evidence="3 4">HA7</strain>
    </source>
</reference>
<sequence length="152" mass="16850">MFKKIAISGLLLAFFSFPLLAQQAATPDAPAQTNSRRMGKDRSMQPHKMGNPATRAKKITDRMTQQLGLDQATSQKVYDVTLSRAQKVDAIQANSDDNRAKQQALKANADDYKAKLKGILTPDQFAKMASMKGRMRNGHRGPDDQSDNKDQK</sequence>
<keyword evidence="2" id="KW-0732">Signal</keyword>
<evidence type="ECO:0000256" key="1">
    <source>
        <dbReference type="SAM" id="MobiDB-lite"/>
    </source>
</evidence>
<dbReference type="OrthoDB" id="961437at2"/>
<feature type="compositionally biased region" description="Basic and acidic residues" evidence="1">
    <location>
        <begin position="140"/>
        <end position="152"/>
    </location>
</feature>
<feature type="region of interest" description="Disordered" evidence="1">
    <location>
        <begin position="25"/>
        <end position="56"/>
    </location>
</feature>
<gene>
    <name evidence="3" type="ORF">CWM47_27595</name>
</gene>
<protein>
    <submittedName>
        <fullName evidence="3">DUF4890 domain-containing protein</fullName>
    </submittedName>
</protein>
<feature type="signal peptide" evidence="2">
    <location>
        <begin position="1"/>
        <end position="21"/>
    </location>
</feature>
<feature type="region of interest" description="Disordered" evidence="1">
    <location>
        <begin position="131"/>
        <end position="152"/>
    </location>
</feature>
<accession>A0A2K8Z600</accession>
<keyword evidence="4" id="KW-1185">Reference proteome</keyword>
<organism evidence="3 4">
    <name type="scientific">Spirosoma pollinicola</name>
    <dbReference type="NCBI Taxonomy" id="2057025"/>
    <lineage>
        <taxon>Bacteria</taxon>
        <taxon>Pseudomonadati</taxon>
        <taxon>Bacteroidota</taxon>
        <taxon>Cytophagia</taxon>
        <taxon>Cytophagales</taxon>
        <taxon>Cytophagaceae</taxon>
        <taxon>Spirosoma</taxon>
    </lineage>
</organism>
<dbReference type="Proteomes" id="UP000232883">
    <property type="component" value="Chromosome"/>
</dbReference>
<dbReference type="AlphaFoldDB" id="A0A2K8Z600"/>
<dbReference type="EMBL" id="CP025096">
    <property type="protein sequence ID" value="AUD05280.1"/>
    <property type="molecule type" value="Genomic_DNA"/>
</dbReference>
<proteinExistence type="predicted"/>
<dbReference type="RefSeq" id="WP_100991843.1">
    <property type="nucleotide sequence ID" value="NZ_CP025096.1"/>
</dbReference>
<evidence type="ECO:0000313" key="4">
    <source>
        <dbReference type="Proteomes" id="UP000232883"/>
    </source>
</evidence>
<name>A0A2K8Z600_9BACT</name>